<proteinExistence type="predicted"/>
<reference evidence="2" key="1">
    <citation type="submission" date="2023-03" db="EMBL/GenBank/DDBJ databases">
        <title>Actinorhabdospora filicis NBRC 111898.</title>
        <authorList>
            <person name="Ichikawa N."/>
            <person name="Sato H."/>
            <person name="Tonouchi N."/>
        </authorList>
    </citation>
    <scope>NUCLEOTIDE SEQUENCE</scope>
    <source>
        <strain evidence="2">NBRC 111898</strain>
    </source>
</reference>
<organism evidence="2 3">
    <name type="scientific">Actinorhabdospora filicis</name>
    <dbReference type="NCBI Taxonomy" id="1785913"/>
    <lineage>
        <taxon>Bacteria</taxon>
        <taxon>Bacillati</taxon>
        <taxon>Actinomycetota</taxon>
        <taxon>Actinomycetes</taxon>
        <taxon>Micromonosporales</taxon>
        <taxon>Micromonosporaceae</taxon>
        <taxon>Actinorhabdospora</taxon>
    </lineage>
</organism>
<sequence>MGDELVVTGDQPELTTGAGFLDTGVSFLLGIADDVRDGGDFDAANAIVGAGAVGIEVLDFAIDPLESIVSAGLGFLIEHIAPLRDGLDKVTGDPLAIKSLVTTWANIAKELGQATADTSKAVPGWTGKAAAAHAGSAAASGAAGSAVAGLAGGMANAVESAGVIVATIRSLVIDLIAWAITKIIEIAFPALALAVPTAGGSIAAAITAVIKIVADVLGRFGTLFKRLAEAVSAWSGKLKALTGKADEARSAVSRLDGGMRNPGARPAFDASEVTTWEALGRNPAYARSDEVVTWRALSPDARPEDIEVHGPLGPRPEPAAEPTIGERVLEVWDSGELTGAKDVVKSSADVGYSNRADKDDPED</sequence>
<name>A0A9W6SQH3_9ACTN</name>
<accession>A0A9W6SQH3</accession>
<dbReference type="RefSeq" id="WP_285665569.1">
    <property type="nucleotide sequence ID" value="NZ_BSTX01000004.1"/>
</dbReference>
<comment type="caution">
    <text evidence="2">The sequence shown here is derived from an EMBL/GenBank/DDBJ whole genome shotgun (WGS) entry which is preliminary data.</text>
</comment>
<evidence type="ECO:0008006" key="4">
    <source>
        <dbReference type="Google" id="ProtNLM"/>
    </source>
</evidence>
<feature type="region of interest" description="Disordered" evidence="1">
    <location>
        <begin position="302"/>
        <end position="322"/>
    </location>
</feature>
<evidence type="ECO:0000256" key="1">
    <source>
        <dbReference type="SAM" id="MobiDB-lite"/>
    </source>
</evidence>
<evidence type="ECO:0000313" key="3">
    <source>
        <dbReference type="Proteomes" id="UP001165079"/>
    </source>
</evidence>
<keyword evidence="3" id="KW-1185">Reference proteome</keyword>
<protein>
    <recommendedName>
        <fullName evidence="4">PPE family protein</fullName>
    </recommendedName>
</protein>
<dbReference type="Proteomes" id="UP001165079">
    <property type="component" value="Unassembled WGS sequence"/>
</dbReference>
<gene>
    <name evidence="2" type="ORF">Afil01_52080</name>
</gene>
<dbReference type="EMBL" id="BSTX01000004">
    <property type="protein sequence ID" value="GLZ80401.1"/>
    <property type="molecule type" value="Genomic_DNA"/>
</dbReference>
<dbReference type="AlphaFoldDB" id="A0A9W6SQH3"/>
<evidence type="ECO:0000313" key="2">
    <source>
        <dbReference type="EMBL" id="GLZ80401.1"/>
    </source>
</evidence>